<sequence length="304" mass="34643">MERSINNNNNNNNISYNLYEKGSVVMTRDPKPRLRWTADLHDRFVDAVTKLGGPHKATPKSVLKLMGLKGLTLYHLKSHLQKYRLGQHARRQNTTTTTTSDQHNDNYGNSYVNFGNGSFAINSMTSSRSDKEQGVIPIVEALKCQDEVQKRLQEHLEVQKRLQMRIEAQGKYLEAILEKAEKSLPLNNNNNSTEATRAKLKMALSNVKEEDRKGNVMEIINHNTLLLRKVEDGVDGKCEIQQIQQEAVQDVRNNNNNMEHKVSSNGSSLHFDLNTKGSYDFIASSHGFELQPLMCMQQLSYNER</sequence>
<keyword evidence="2" id="KW-1185">Reference proteome</keyword>
<dbReference type="EMBL" id="CM051394">
    <property type="protein sequence ID" value="KAJ4728540.1"/>
    <property type="molecule type" value="Genomic_DNA"/>
</dbReference>
<name>A0ACC1YXV6_MELAZ</name>
<comment type="caution">
    <text evidence="1">The sequence shown here is derived from an EMBL/GenBank/DDBJ whole genome shotgun (WGS) entry which is preliminary data.</text>
</comment>
<proteinExistence type="predicted"/>
<protein>
    <submittedName>
        <fullName evidence="1">Myb family transcription factor APL</fullName>
    </submittedName>
</protein>
<accession>A0ACC1YXV6</accession>
<organism evidence="1 2">
    <name type="scientific">Melia azedarach</name>
    <name type="common">Chinaberry tree</name>
    <dbReference type="NCBI Taxonomy" id="155640"/>
    <lineage>
        <taxon>Eukaryota</taxon>
        <taxon>Viridiplantae</taxon>
        <taxon>Streptophyta</taxon>
        <taxon>Embryophyta</taxon>
        <taxon>Tracheophyta</taxon>
        <taxon>Spermatophyta</taxon>
        <taxon>Magnoliopsida</taxon>
        <taxon>eudicotyledons</taxon>
        <taxon>Gunneridae</taxon>
        <taxon>Pentapetalae</taxon>
        <taxon>rosids</taxon>
        <taxon>malvids</taxon>
        <taxon>Sapindales</taxon>
        <taxon>Meliaceae</taxon>
        <taxon>Melia</taxon>
    </lineage>
</organism>
<dbReference type="Proteomes" id="UP001164539">
    <property type="component" value="Chromosome 1"/>
</dbReference>
<reference evidence="1 2" key="1">
    <citation type="journal article" date="2023" name="Science">
        <title>Complex scaffold remodeling in plant triterpene biosynthesis.</title>
        <authorList>
            <person name="De La Pena R."/>
            <person name="Hodgson H."/>
            <person name="Liu J.C."/>
            <person name="Stephenson M.J."/>
            <person name="Martin A.C."/>
            <person name="Owen C."/>
            <person name="Harkess A."/>
            <person name="Leebens-Mack J."/>
            <person name="Jimenez L.E."/>
            <person name="Osbourn A."/>
            <person name="Sattely E.S."/>
        </authorList>
    </citation>
    <scope>NUCLEOTIDE SEQUENCE [LARGE SCALE GENOMIC DNA]</scope>
    <source>
        <strain evidence="2">cv. JPN11</strain>
        <tissue evidence="1">Leaf</tissue>
    </source>
</reference>
<evidence type="ECO:0000313" key="2">
    <source>
        <dbReference type="Proteomes" id="UP001164539"/>
    </source>
</evidence>
<evidence type="ECO:0000313" key="1">
    <source>
        <dbReference type="EMBL" id="KAJ4728540.1"/>
    </source>
</evidence>
<gene>
    <name evidence="1" type="ORF">OWV82_001453</name>
</gene>